<dbReference type="SMART" id="SM00490">
    <property type="entry name" value="HELICc"/>
    <property type="match status" value="1"/>
</dbReference>
<gene>
    <name evidence="6" type="ORF">P7D85_16870</name>
</gene>
<proteinExistence type="predicted"/>
<keyword evidence="3" id="KW-0238">DNA-binding</keyword>
<dbReference type="Gene3D" id="3.40.50.300">
    <property type="entry name" value="P-loop containing nucleotide triphosphate hydrolases"/>
    <property type="match status" value="2"/>
</dbReference>
<keyword evidence="1" id="KW-0547">Nucleotide-binding</keyword>
<protein>
    <submittedName>
        <fullName evidence="6">Helicase-related protein</fullName>
    </submittedName>
</protein>
<evidence type="ECO:0000256" key="3">
    <source>
        <dbReference type="ARBA" id="ARBA00023125"/>
    </source>
</evidence>
<dbReference type="InterPro" id="IPR001650">
    <property type="entry name" value="Helicase_C-like"/>
</dbReference>
<dbReference type="RefSeq" id="WP_311823273.1">
    <property type="nucleotide sequence ID" value="NZ_JARPYF010000010.1"/>
</dbReference>
<keyword evidence="2" id="KW-0067">ATP-binding</keyword>
<dbReference type="SUPFAM" id="SSF52540">
    <property type="entry name" value="P-loop containing nucleoside triphosphate hydrolases"/>
    <property type="match status" value="1"/>
</dbReference>
<evidence type="ECO:0000313" key="7">
    <source>
        <dbReference type="Proteomes" id="UP001252875"/>
    </source>
</evidence>
<evidence type="ECO:0000313" key="6">
    <source>
        <dbReference type="EMBL" id="MDT2601464.1"/>
    </source>
</evidence>
<evidence type="ECO:0000259" key="5">
    <source>
        <dbReference type="PROSITE" id="PS51194"/>
    </source>
</evidence>
<dbReference type="InterPro" id="IPR027417">
    <property type="entry name" value="P-loop_NTPase"/>
</dbReference>
<dbReference type="PANTHER" id="PTHR30580">
    <property type="entry name" value="PRIMOSOMAL PROTEIN N"/>
    <property type="match status" value="1"/>
</dbReference>
<sequence>MEITGQRLLWKEWQVFYPQIDLAYAERISAMVEVEDGWLCQRCGGISQEKLPAGFFYCTDCLTLGRVDSRSFLYYFPAEELCTRQVNLVWSGQLSPAQNKIAEHLLENQAAAKTFLIWAVTGAGKTEILFPLLKASLERGKRIAVTSPRVDVCNELYLRFRNAFPQEKISLFHGQERKDAGDVFVVCTVHQLLRYHSYFDLIIVDEVDAFPYAADPLLHRAVDDAQKTDGNRIYLSATPDHFLKKEVDRLFYLPARYHRRRLPVPQLLFSWRLEKYLIKGQLPKNILMKIGRLLEKNNVLLFCPSISLLANIASYIEKKFPEVRLTTVFSQDQERLIKVENMRAGKYQLLITTTILERGVTFEKVSVVVLQASHRVFNRSALVQIAGRADRKGGYTHAEVIFITSEVTTSIKKAIKEIEENNRQALQEGLIDAL</sequence>
<dbReference type="PROSITE" id="PS51194">
    <property type="entry name" value="HELICASE_CTER"/>
    <property type="match status" value="1"/>
</dbReference>
<feature type="domain" description="Helicase ATP-binding" evidence="4">
    <location>
        <begin position="106"/>
        <end position="257"/>
    </location>
</feature>
<evidence type="ECO:0000256" key="2">
    <source>
        <dbReference type="ARBA" id="ARBA00022840"/>
    </source>
</evidence>
<dbReference type="Pfam" id="PF00271">
    <property type="entry name" value="Helicase_C"/>
    <property type="match status" value="1"/>
</dbReference>
<dbReference type="PANTHER" id="PTHR30580:SF1">
    <property type="entry name" value="COMF OPERON PROTEIN 1"/>
    <property type="match status" value="1"/>
</dbReference>
<accession>A0ABU3F2V9</accession>
<dbReference type="PROSITE" id="PS51192">
    <property type="entry name" value="HELICASE_ATP_BIND_1"/>
    <property type="match status" value="1"/>
</dbReference>
<dbReference type="Proteomes" id="UP001252875">
    <property type="component" value="Unassembled WGS sequence"/>
</dbReference>
<dbReference type="Pfam" id="PF04851">
    <property type="entry name" value="ResIII"/>
    <property type="match status" value="1"/>
</dbReference>
<keyword evidence="6" id="KW-0378">Hydrolase</keyword>
<keyword evidence="6" id="KW-0347">Helicase</keyword>
<feature type="domain" description="Helicase C-terminal" evidence="5">
    <location>
        <begin position="289"/>
        <end position="434"/>
    </location>
</feature>
<dbReference type="InterPro" id="IPR014001">
    <property type="entry name" value="Helicase_ATP-bd"/>
</dbReference>
<evidence type="ECO:0000259" key="4">
    <source>
        <dbReference type="PROSITE" id="PS51192"/>
    </source>
</evidence>
<dbReference type="InterPro" id="IPR006935">
    <property type="entry name" value="Helicase/UvrB_N"/>
</dbReference>
<organism evidence="6 7">
    <name type="scientific">Enterococcus hulanensis</name>
    <dbReference type="NCBI Taxonomy" id="2559929"/>
    <lineage>
        <taxon>Bacteria</taxon>
        <taxon>Bacillati</taxon>
        <taxon>Bacillota</taxon>
        <taxon>Bacilli</taxon>
        <taxon>Lactobacillales</taxon>
        <taxon>Enterococcaceae</taxon>
        <taxon>Enterococcus</taxon>
    </lineage>
</organism>
<dbReference type="EMBL" id="JARPYI010000011">
    <property type="protein sequence ID" value="MDT2601464.1"/>
    <property type="molecule type" value="Genomic_DNA"/>
</dbReference>
<comment type="caution">
    <text evidence="6">The sequence shown here is derived from an EMBL/GenBank/DDBJ whole genome shotgun (WGS) entry which is preliminary data.</text>
</comment>
<name>A0ABU3F2V9_9ENTE</name>
<dbReference type="GO" id="GO:0004386">
    <property type="term" value="F:helicase activity"/>
    <property type="evidence" value="ECO:0007669"/>
    <property type="project" value="UniProtKB-KW"/>
</dbReference>
<evidence type="ECO:0000256" key="1">
    <source>
        <dbReference type="ARBA" id="ARBA00022741"/>
    </source>
</evidence>
<keyword evidence="7" id="KW-1185">Reference proteome</keyword>
<dbReference type="SMART" id="SM00487">
    <property type="entry name" value="DEXDc"/>
    <property type="match status" value="1"/>
</dbReference>
<reference evidence="6 7" key="1">
    <citation type="submission" date="2023-03" db="EMBL/GenBank/DDBJ databases">
        <authorList>
            <person name="Shen W."/>
            <person name="Cai J."/>
        </authorList>
    </citation>
    <scope>NUCLEOTIDE SEQUENCE [LARGE SCALE GENOMIC DNA]</scope>
    <source>
        <strain evidence="6 7">D6-4</strain>
    </source>
</reference>